<accession>A0A1F5KB59</accession>
<dbReference type="CDD" id="cd01285">
    <property type="entry name" value="nucleoside_deaminase"/>
    <property type="match status" value="1"/>
</dbReference>
<evidence type="ECO:0000256" key="2">
    <source>
        <dbReference type="ARBA" id="ARBA00022833"/>
    </source>
</evidence>
<comment type="caution">
    <text evidence="4">The sequence shown here is derived from an EMBL/GenBank/DDBJ whole genome shotgun (WGS) entry which is preliminary data.</text>
</comment>
<keyword evidence="1" id="KW-0479">Metal-binding</keyword>
<gene>
    <name evidence="4" type="ORF">A3F00_04800</name>
</gene>
<proteinExistence type="predicted"/>
<dbReference type="PROSITE" id="PS51747">
    <property type="entry name" value="CYT_DCMP_DEAMINASES_2"/>
    <property type="match status" value="1"/>
</dbReference>
<sequence length="162" mass="18259">MISNERYTPLTDFMEMAIAEAQGARADGDYAVGSVIIKNDKLVIASGNRTRRNQLATAHAEKIVIERASKLLGYRHLTDCVVYTTHEPCPMCAGAISMAQIPFVVVGARLEDMKEYAIKNGNHNWRWRTIDIPASYVFKRSIPSPTLIPDFMREECLKLFHS</sequence>
<evidence type="ECO:0000256" key="1">
    <source>
        <dbReference type="ARBA" id="ARBA00022723"/>
    </source>
</evidence>
<evidence type="ECO:0000313" key="4">
    <source>
        <dbReference type="EMBL" id="OGE38088.1"/>
    </source>
</evidence>
<dbReference type="InterPro" id="IPR002125">
    <property type="entry name" value="CMP_dCMP_dom"/>
</dbReference>
<dbReference type="Proteomes" id="UP000176527">
    <property type="component" value="Unassembled WGS sequence"/>
</dbReference>
<protein>
    <recommendedName>
        <fullName evidence="3">CMP/dCMP-type deaminase domain-containing protein</fullName>
    </recommendedName>
</protein>
<dbReference type="PANTHER" id="PTHR11079:SF179">
    <property type="entry name" value="TRNA(ADENINE(34)) DEAMINASE, CHLOROPLASTIC"/>
    <property type="match status" value="1"/>
</dbReference>
<dbReference type="EMBL" id="MFDE01000029">
    <property type="protein sequence ID" value="OGE38088.1"/>
    <property type="molecule type" value="Genomic_DNA"/>
</dbReference>
<dbReference type="InterPro" id="IPR016193">
    <property type="entry name" value="Cytidine_deaminase-like"/>
</dbReference>
<feature type="domain" description="CMP/dCMP-type deaminase" evidence="3">
    <location>
        <begin position="8"/>
        <end position="128"/>
    </location>
</feature>
<dbReference type="PROSITE" id="PS00903">
    <property type="entry name" value="CYT_DCMP_DEAMINASES_1"/>
    <property type="match status" value="1"/>
</dbReference>
<dbReference type="PANTHER" id="PTHR11079">
    <property type="entry name" value="CYTOSINE DEAMINASE FAMILY MEMBER"/>
    <property type="match status" value="1"/>
</dbReference>
<dbReference type="GO" id="GO:0008270">
    <property type="term" value="F:zinc ion binding"/>
    <property type="evidence" value="ECO:0007669"/>
    <property type="project" value="InterPro"/>
</dbReference>
<keyword evidence="2" id="KW-0862">Zinc</keyword>
<dbReference type="GO" id="GO:0016787">
    <property type="term" value="F:hydrolase activity"/>
    <property type="evidence" value="ECO:0007669"/>
    <property type="project" value="InterPro"/>
</dbReference>
<evidence type="ECO:0000259" key="3">
    <source>
        <dbReference type="PROSITE" id="PS51747"/>
    </source>
</evidence>
<dbReference type="Gene3D" id="3.40.140.10">
    <property type="entry name" value="Cytidine Deaminase, domain 2"/>
    <property type="match status" value="1"/>
</dbReference>
<dbReference type="SUPFAM" id="SSF53927">
    <property type="entry name" value="Cytidine deaminase-like"/>
    <property type="match status" value="1"/>
</dbReference>
<organism evidence="4 5">
    <name type="scientific">Candidatus Daviesbacteria bacterium RIFCSPHIGHO2_12_FULL_37_11</name>
    <dbReference type="NCBI Taxonomy" id="1797777"/>
    <lineage>
        <taxon>Bacteria</taxon>
        <taxon>Candidatus Daviesiibacteriota</taxon>
    </lineage>
</organism>
<dbReference type="InterPro" id="IPR016192">
    <property type="entry name" value="APOBEC/CMP_deaminase_Zn-bd"/>
</dbReference>
<evidence type="ECO:0000313" key="5">
    <source>
        <dbReference type="Proteomes" id="UP000176527"/>
    </source>
</evidence>
<reference evidence="4 5" key="1">
    <citation type="journal article" date="2016" name="Nat. Commun.">
        <title>Thousands of microbial genomes shed light on interconnected biogeochemical processes in an aquifer system.</title>
        <authorList>
            <person name="Anantharaman K."/>
            <person name="Brown C.T."/>
            <person name="Hug L.A."/>
            <person name="Sharon I."/>
            <person name="Castelle C.J."/>
            <person name="Probst A.J."/>
            <person name="Thomas B.C."/>
            <person name="Singh A."/>
            <person name="Wilkins M.J."/>
            <person name="Karaoz U."/>
            <person name="Brodie E.L."/>
            <person name="Williams K.H."/>
            <person name="Hubbard S.S."/>
            <person name="Banfield J.F."/>
        </authorList>
    </citation>
    <scope>NUCLEOTIDE SEQUENCE [LARGE SCALE GENOMIC DNA]</scope>
</reference>
<name>A0A1F5KB59_9BACT</name>
<dbReference type="AlphaFoldDB" id="A0A1F5KB59"/>
<dbReference type="Pfam" id="PF00383">
    <property type="entry name" value="dCMP_cyt_deam_1"/>
    <property type="match status" value="1"/>
</dbReference>